<evidence type="ECO:0000256" key="4">
    <source>
        <dbReference type="ARBA" id="ARBA00022692"/>
    </source>
</evidence>
<proteinExistence type="inferred from homology"/>
<gene>
    <name evidence="13" type="ORF">DID88_006553</name>
</gene>
<name>A0A395IH78_9HELO</name>
<dbReference type="AlphaFoldDB" id="A0A395IH78"/>
<evidence type="ECO:0000256" key="2">
    <source>
        <dbReference type="ARBA" id="ARBA00005619"/>
    </source>
</evidence>
<evidence type="ECO:0000256" key="1">
    <source>
        <dbReference type="ARBA" id="ARBA00004389"/>
    </source>
</evidence>
<sequence length="289" mass="31573">MSSSQDWVHTLMNPSPLGLIITVILVLSIPIFLHSVIFRATGFTNLPSILLVGPSGSGKTALLTLFERENKPATTHTSQTSLSAECSLPLDTVAASNKYRSVNDPTNQVHKKFILIDTPGHGKLRHHAFESLTTSQNLRGVIFQVDATTLGAGDEGLREAADYLHDLLLHMQKFMDGKTTTKAPKELPILIAANKMDLFTALPAPLVKSSLEREITKVRVSRSKGLLDSGVSTEEDEDKDEWVGEMGSSEFKFSQMEEFNISVEVAGGNVVGTDGGSVDAWWRWVANRL</sequence>
<evidence type="ECO:0000256" key="5">
    <source>
        <dbReference type="ARBA" id="ARBA00022741"/>
    </source>
</evidence>
<evidence type="ECO:0000313" key="13">
    <source>
        <dbReference type="EMBL" id="RAL59560.1"/>
    </source>
</evidence>
<accession>A0A395IH78</accession>
<keyword evidence="5" id="KW-0547">Nucleotide-binding</keyword>
<feature type="transmembrane region" description="Helical" evidence="11">
    <location>
        <begin position="17"/>
        <end position="38"/>
    </location>
</feature>
<keyword evidence="4 11" id="KW-0812">Transmembrane</keyword>
<evidence type="ECO:0000256" key="8">
    <source>
        <dbReference type="ARBA" id="ARBA00023134"/>
    </source>
</evidence>
<dbReference type="Pfam" id="PF09439">
    <property type="entry name" value="SRPRB"/>
    <property type="match status" value="1"/>
</dbReference>
<evidence type="ECO:0000259" key="12">
    <source>
        <dbReference type="SMART" id="SM00382"/>
    </source>
</evidence>
<dbReference type="InterPro" id="IPR027417">
    <property type="entry name" value="P-loop_NTPase"/>
</dbReference>
<dbReference type="Proteomes" id="UP000249056">
    <property type="component" value="Unassembled WGS sequence"/>
</dbReference>
<feature type="domain" description="AAA+ ATPase" evidence="12">
    <location>
        <begin position="45"/>
        <end position="219"/>
    </location>
</feature>
<keyword evidence="8" id="KW-0342">GTP-binding</keyword>
<keyword evidence="14" id="KW-1185">Reference proteome</keyword>
<organism evidence="13 14">
    <name type="scientific">Monilinia fructigena</name>
    <dbReference type="NCBI Taxonomy" id="38457"/>
    <lineage>
        <taxon>Eukaryota</taxon>
        <taxon>Fungi</taxon>
        <taxon>Dikarya</taxon>
        <taxon>Ascomycota</taxon>
        <taxon>Pezizomycotina</taxon>
        <taxon>Leotiomycetes</taxon>
        <taxon>Helotiales</taxon>
        <taxon>Sclerotiniaceae</taxon>
        <taxon>Monilinia</taxon>
    </lineage>
</organism>
<evidence type="ECO:0000256" key="9">
    <source>
        <dbReference type="ARBA" id="ARBA00023136"/>
    </source>
</evidence>
<comment type="caution">
    <text evidence="13">The sequence shown here is derived from an EMBL/GenBank/DDBJ whole genome shotgun (WGS) entry which is preliminary data.</text>
</comment>
<dbReference type="PRINTS" id="PR00449">
    <property type="entry name" value="RASTRNSFRMNG"/>
</dbReference>
<comment type="subcellular location">
    <subcellularLocation>
        <location evidence="1">Endoplasmic reticulum membrane</location>
        <topology evidence="1">Single-pass membrane protein</topology>
    </subcellularLocation>
</comment>
<dbReference type="GO" id="GO:0005525">
    <property type="term" value="F:GTP binding"/>
    <property type="evidence" value="ECO:0007669"/>
    <property type="project" value="UniProtKB-KW"/>
</dbReference>
<keyword evidence="6" id="KW-0256">Endoplasmic reticulum</keyword>
<evidence type="ECO:0000256" key="7">
    <source>
        <dbReference type="ARBA" id="ARBA00022989"/>
    </source>
</evidence>
<dbReference type="InterPro" id="IPR003593">
    <property type="entry name" value="AAA+_ATPase"/>
</dbReference>
<dbReference type="GO" id="GO:0005789">
    <property type="term" value="C:endoplasmic reticulum membrane"/>
    <property type="evidence" value="ECO:0007669"/>
    <property type="project" value="UniProtKB-SubCell"/>
</dbReference>
<protein>
    <recommendedName>
        <fullName evidence="3">Signal recognition particle receptor subunit beta</fullName>
    </recommendedName>
</protein>
<comment type="similarity">
    <text evidence="2">Belongs to the SRP receptor beta subunit family.</text>
</comment>
<reference evidence="13 14" key="1">
    <citation type="submission" date="2018-06" db="EMBL/GenBank/DDBJ databases">
        <title>Genome Sequence of the Brown Rot Fungal Pathogen Monilinia fructigena.</title>
        <authorList>
            <person name="Landi L."/>
            <person name="De Miccolis Angelini R.M."/>
            <person name="Pollastro S."/>
            <person name="Abate D."/>
            <person name="Faretra F."/>
            <person name="Romanazzi G."/>
        </authorList>
    </citation>
    <scope>NUCLEOTIDE SEQUENCE [LARGE SCALE GENOMIC DNA]</scope>
    <source>
        <strain evidence="13 14">Mfrg269</strain>
    </source>
</reference>
<keyword evidence="7 11" id="KW-1133">Transmembrane helix</keyword>
<evidence type="ECO:0000256" key="3">
    <source>
        <dbReference type="ARBA" id="ARBA00020256"/>
    </source>
</evidence>
<evidence type="ECO:0000256" key="11">
    <source>
        <dbReference type="SAM" id="Phobius"/>
    </source>
</evidence>
<keyword evidence="10" id="KW-0675">Receptor</keyword>
<dbReference type="InterPro" id="IPR019009">
    <property type="entry name" value="SRP_receptor_beta_su"/>
</dbReference>
<dbReference type="SMART" id="SM00382">
    <property type="entry name" value="AAA"/>
    <property type="match status" value="1"/>
</dbReference>
<dbReference type="OrthoDB" id="41266at2759"/>
<dbReference type="CDD" id="cd04105">
    <property type="entry name" value="SR_beta"/>
    <property type="match status" value="1"/>
</dbReference>
<keyword evidence="9 11" id="KW-0472">Membrane</keyword>
<dbReference type="EMBL" id="QKRW01000051">
    <property type="protein sequence ID" value="RAL59560.1"/>
    <property type="molecule type" value="Genomic_DNA"/>
</dbReference>
<evidence type="ECO:0000313" key="14">
    <source>
        <dbReference type="Proteomes" id="UP000249056"/>
    </source>
</evidence>
<dbReference type="Gene3D" id="3.40.50.300">
    <property type="entry name" value="P-loop containing nucleotide triphosphate hydrolases"/>
    <property type="match status" value="1"/>
</dbReference>
<evidence type="ECO:0000256" key="6">
    <source>
        <dbReference type="ARBA" id="ARBA00022824"/>
    </source>
</evidence>
<evidence type="ECO:0000256" key="10">
    <source>
        <dbReference type="ARBA" id="ARBA00023170"/>
    </source>
</evidence>
<dbReference type="SUPFAM" id="SSF52540">
    <property type="entry name" value="P-loop containing nucleoside triphosphate hydrolases"/>
    <property type="match status" value="1"/>
</dbReference>